<dbReference type="InterPro" id="IPR002508">
    <property type="entry name" value="MurNAc-LAA_cat"/>
</dbReference>
<dbReference type="GO" id="GO:0008745">
    <property type="term" value="F:N-acetylmuramoyl-L-alanine amidase activity"/>
    <property type="evidence" value="ECO:0007669"/>
    <property type="project" value="InterPro"/>
</dbReference>
<evidence type="ECO:0000259" key="2">
    <source>
        <dbReference type="Pfam" id="PF01520"/>
    </source>
</evidence>
<dbReference type="SUPFAM" id="SSF53187">
    <property type="entry name" value="Zn-dependent exopeptidases"/>
    <property type="match status" value="1"/>
</dbReference>
<keyword evidence="1" id="KW-0378">Hydrolase</keyword>
<dbReference type="AlphaFoldDB" id="X0XK42"/>
<gene>
    <name evidence="3" type="ORF">S01H1_53593</name>
</gene>
<comment type="caution">
    <text evidence="3">The sequence shown here is derived from an EMBL/GenBank/DDBJ whole genome shotgun (WGS) entry which is preliminary data.</text>
</comment>
<sequence>MEKIITCPNCNTEFDLSVTPHQTEESKYLWIFDNGHGGIIDGVYQTAGKRSPLWPDGQILYEGEFNRAIVNRLMDLCKANNIDAVNLVDTQEDVPLSYRTNKANSIAKSSGKPCIYVSVHANGFSDESANGWEVYTSPGETKSDGIATILFEKAVREFKGEYMRQSTSDGDP</sequence>
<protein>
    <recommendedName>
        <fullName evidence="2">MurNAc-LAA domain-containing protein</fullName>
    </recommendedName>
</protein>
<dbReference type="GO" id="GO:0009253">
    <property type="term" value="P:peptidoglycan catabolic process"/>
    <property type="evidence" value="ECO:0007669"/>
    <property type="project" value="InterPro"/>
</dbReference>
<accession>X0XK42</accession>
<proteinExistence type="predicted"/>
<dbReference type="InterPro" id="IPR050695">
    <property type="entry name" value="N-acetylmuramoyl_amidase_3"/>
</dbReference>
<dbReference type="EMBL" id="BARS01034710">
    <property type="protein sequence ID" value="GAG25356.1"/>
    <property type="molecule type" value="Genomic_DNA"/>
</dbReference>
<name>X0XK42_9ZZZZ</name>
<evidence type="ECO:0000256" key="1">
    <source>
        <dbReference type="ARBA" id="ARBA00022801"/>
    </source>
</evidence>
<evidence type="ECO:0000313" key="3">
    <source>
        <dbReference type="EMBL" id="GAG25356.1"/>
    </source>
</evidence>
<dbReference type="PANTHER" id="PTHR30404:SF0">
    <property type="entry name" value="N-ACETYLMURAMOYL-L-ALANINE AMIDASE AMIC"/>
    <property type="match status" value="1"/>
</dbReference>
<dbReference type="CDD" id="cd02696">
    <property type="entry name" value="MurNAc-LAA"/>
    <property type="match status" value="1"/>
</dbReference>
<feature type="domain" description="MurNAc-LAA" evidence="2">
    <location>
        <begin position="33"/>
        <end position="159"/>
    </location>
</feature>
<reference evidence="3" key="1">
    <citation type="journal article" date="2014" name="Front. Microbiol.">
        <title>High frequency of phylogenetically diverse reductive dehalogenase-homologous genes in deep subseafloor sedimentary metagenomes.</title>
        <authorList>
            <person name="Kawai M."/>
            <person name="Futagami T."/>
            <person name="Toyoda A."/>
            <person name="Takaki Y."/>
            <person name="Nishi S."/>
            <person name="Hori S."/>
            <person name="Arai W."/>
            <person name="Tsubouchi T."/>
            <person name="Morono Y."/>
            <person name="Uchiyama I."/>
            <person name="Ito T."/>
            <person name="Fujiyama A."/>
            <person name="Inagaki F."/>
            <person name="Takami H."/>
        </authorList>
    </citation>
    <scope>NUCLEOTIDE SEQUENCE</scope>
    <source>
        <strain evidence="3">Expedition CK06-06</strain>
    </source>
</reference>
<dbReference type="Pfam" id="PF01520">
    <property type="entry name" value="Amidase_3"/>
    <property type="match status" value="1"/>
</dbReference>
<dbReference type="Gene3D" id="3.40.630.40">
    <property type="entry name" value="Zn-dependent exopeptidases"/>
    <property type="match status" value="1"/>
</dbReference>
<organism evidence="3">
    <name type="scientific">marine sediment metagenome</name>
    <dbReference type="NCBI Taxonomy" id="412755"/>
    <lineage>
        <taxon>unclassified sequences</taxon>
        <taxon>metagenomes</taxon>
        <taxon>ecological metagenomes</taxon>
    </lineage>
</organism>
<dbReference type="GO" id="GO:0030288">
    <property type="term" value="C:outer membrane-bounded periplasmic space"/>
    <property type="evidence" value="ECO:0007669"/>
    <property type="project" value="TreeGrafter"/>
</dbReference>
<feature type="non-terminal residue" evidence="3">
    <location>
        <position position="172"/>
    </location>
</feature>
<dbReference type="PANTHER" id="PTHR30404">
    <property type="entry name" value="N-ACETYLMURAMOYL-L-ALANINE AMIDASE"/>
    <property type="match status" value="1"/>
</dbReference>